<sequence>MRNILKLLVLIPLLVACSDYFEPAIENNRSIDAMYQEPAFAQGLLGSAYILLPYQNAPATDLASDDAVTNDFNNAYLRMATGSWTASTDAQSRWSGCRAAIQYLNLFLQNSDKVAWAKDPNRKTMYNDRFKGEAYALRALQLFTLLKAHGGWTSSGQLLGVPIDTIPQTTSTNFNVPRNTFKECVQQIYKDMSRAMALLPLDYTDIANASGIPAKYQTMGVTKITDYNDVFGNIMRGRITGRIVEAIKSQVALYAASPAFSAGTNASYADAADYAAVVIDRLPNKVNDLPANGNTWYTNTSDIDAIASGSNPSEIIWRSDVGSNLDLEKDNFPPSLFGKGRVNPSQNLVDAFPALNGYPISDSNSGYAATNPYANRDPRLAKYIVVNEGTQGPSSTKIISGTYNTSNNDVLNKQSGASTRTGYYLRKLLRADCNPDPSKNTGQKHYTARIRYTEIFLNYAEAANEAYGPTGTGSHSYSAYDVIKKIRQRAGITGGDAYLESIKSDKAKMRDLIRNERRIEMCFENQRFYDLRRWKVPTANLNETVKGMQVDKLSDGTLKYTPINVEARNYKDYMYFGPIPYSEIRKFNSLEQNAGW</sequence>
<reference evidence="9" key="1">
    <citation type="submission" date="2016-04" db="EMBL/GenBank/DDBJ databases">
        <title>Draft genome sequence of Paludibacter jiangxiensis strain NM7.</title>
        <authorList>
            <person name="Qiu Y."/>
            <person name="Matsuura N."/>
            <person name="Ohashi A."/>
            <person name="Tourlousse M.D."/>
            <person name="Sekiguchi Y."/>
        </authorList>
    </citation>
    <scope>NUCLEOTIDE SEQUENCE [LARGE SCALE GENOMIC DNA]</scope>
    <source>
        <strain evidence="9">NM7</strain>
    </source>
</reference>
<evidence type="ECO:0000256" key="1">
    <source>
        <dbReference type="ARBA" id="ARBA00004442"/>
    </source>
</evidence>
<comment type="caution">
    <text evidence="8">The sequence shown here is derived from an EMBL/GenBank/DDBJ whole genome shotgun (WGS) entry which is preliminary data.</text>
</comment>
<keyword evidence="9" id="KW-1185">Reference proteome</keyword>
<keyword evidence="4" id="KW-0472">Membrane</keyword>
<dbReference type="GO" id="GO:0009279">
    <property type="term" value="C:cell outer membrane"/>
    <property type="evidence" value="ECO:0007669"/>
    <property type="project" value="UniProtKB-SubCell"/>
</dbReference>
<evidence type="ECO:0000256" key="3">
    <source>
        <dbReference type="ARBA" id="ARBA00022729"/>
    </source>
</evidence>
<reference evidence="9" key="2">
    <citation type="journal article" date="2017" name="Genome Announc.">
        <title>Draft genome sequence of Paludibacter jiangxiensis NM7(T), a propionate-producing fermentative bacterium.</title>
        <authorList>
            <person name="Qiu Y.-L."/>
            <person name="Tourlousse D.M."/>
            <person name="Matsuura N."/>
            <person name="Ohashi A."/>
            <person name="Sekiguchi Y."/>
        </authorList>
    </citation>
    <scope>NUCLEOTIDE SEQUENCE [LARGE SCALE GENOMIC DNA]</scope>
    <source>
        <strain evidence="9">NM7</strain>
    </source>
</reference>
<accession>A0A171A2R8</accession>
<keyword evidence="3" id="KW-0732">Signal</keyword>
<dbReference type="PROSITE" id="PS51257">
    <property type="entry name" value="PROKAR_LIPOPROTEIN"/>
    <property type="match status" value="1"/>
</dbReference>
<comment type="subcellular location">
    <subcellularLocation>
        <location evidence="1">Cell outer membrane</location>
    </subcellularLocation>
</comment>
<dbReference type="Pfam" id="PF14322">
    <property type="entry name" value="SusD-like_3"/>
    <property type="match status" value="1"/>
</dbReference>
<gene>
    <name evidence="8" type="ORF">PJIAN_3557</name>
</gene>
<comment type="similarity">
    <text evidence="2">Belongs to the SusD family.</text>
</comment>
<evidence type="ECO:0000259" key="7">
    <source>
        <dbReference type="Pfam" id="PF14322"/>
    </source>
</evidence>
<dbReference type="InterPro" id="IPR011990">
    <property type="entry name" value="TPR-like_helical_dom_sf"/>
</dbReference>
<name>A0A171A2R8_9BACT</name>
<dbReference type="InterPro" id="IPR012944">
    <property type="entry name" value="SusD_RagB_dom"/>
</dbReference>
<dbReference type="RefSeq" id="WP_068704229.1">
    <property type="nucleotide sequence ID" value="NZ_BDCR01000003.1"/>
</dbReference>
<feature type="domain" description="SusD-like N-terminal" evidence="7">
    <location>
        <begin position="58"/>
        <end position="204"/>
    </location>
</feature>
<dbReference type="EMBL" id="BDCR01000003">
    <property type="protein sequence ID" value="GAT63240.1"/>
    <property type="molecule type" value="Genomic_DNA"/>
</dbReference>
<organism evidence="8 9">
    <name type="scientific">Paludibacter jiangxiensis</name>
    <dbReference type="NCBI Taxonomy" id="681398"/>
    <lineage>
        <taxon>Bacteria</taxon>
        <taxon>Pseudomonadati</taxon>
        <taxon>Bacteroidota</taxon>
        <taxon>Bacteroidia</taxon>
        <taxon>Bacteroidales</taxon>
        <taxon>Paludibacteraceae</taxon>
        <taxon>Paludibacter</taxon>
    </lineage>
</organism>
<evidence type="ECO:0000313" key="8">
    <source>
        <dbReference type="EMBL" id="GAT63240.1"/>
    </source>
</evidence>
<dbReference type="AlphaFoldDB" id="A0A171A2R8"/>
<protein>
    <submittedName>
        <fullName evidence="8">Starch-binding associating with outer membrane</fullName>
    </submittedName>
</protein>
<dbReference type="Gene3D" id="1.25.40.390">
    <property type="match status" value="1"/>
</dbReference>
<dbReference type="STRING" id="681398.PJIAN_3557"/>
<dbReference type="Proteomes" id="UP000076586">
    <property type="component" value="Unassembled WGS sequence"/>
</dbReference>
<dbReference type="Pfam" id="PF07980">
    <property type="entry name" value="SusD_RagB"/>
    <property type="match status" value="1"/>
</dbReference>
<evidence type="ECO:0000256" key="4">
    <source>
        <dbReference type="ARBA" id="ARBA00023136"/>
    </source>
</evidence>
<dbReference type="SUPFAM" id="SSF48452">
    <property type="entry name" value="TPR-like"/>
    <property type="match status" value="1"/>
</dbReference>
<evidence type="ECO:0000256" key="5">
    <source>
        <dbReference type="ARBA" id="ARBA00023237"/>
    </source>
</evidence>
<keyword evidence="5" id="KW-0998">Cell outer membrane</keyword>
<dbReference type="InterPro" id="IPR033985">
    <property type="entry name" value="SusD-like_N"/>
</dbReference>
<evidence type="ECO:0000256" key="2">
    <source>
        <dbReference type="ARBA" id="ARBA00006275"/>
    </source>
</evidence>
<proteinExistence type="inferred from homology"/>
<evidence type="ECO:0000313" key="9">
    <source>
        <dbReference type="Proteomes" id="UP000076586"/>
    </source>
</evidence>
<feature type="domain" description="RagB/SusD" evidence="6">
    <location>
        <begin position="333"/>
        <end position="596"/>
    </location>
</feature>
<evidence type="ECO:0000259" key="6">
    <source>
        <dbReference type="Pfam" id="PF07980"/>
    </source>
</evidence>